<dbReference type="NCBIfam" id="TIGR01893">
    <property type="entry name" value="aa-his-dipept"/>
    <property type="match status" value="1"/>
</dbReference>
<proteinExistence type="predicted"/>
<organism evidence="2 3">
    <name type="scientific">Blattamonas nauphoetae</name>
    <dbReference type="NCBI Taxonomy" id="2049346"/>
    <lineage>
        <taxon>Eukaryota</taxon>
        <taxon>Metamonada</taxon>
        <taxon>Preaxostyla</taxon>
        <taxon>Oxymonadida</taxon>
        <taxon>Blattamonas</taxon>
    </lineage>
</organism>
<keyword evidence="2" id="KW-0378">Hydrolase</keyword>
<dbReference type="EC" id="3.4.13.-" evidence="2"/>
<evidence type="ECO:0000313" key="2">
    <source>
        <dbReference type="EMBL" id="KAK2961703.1"/>
    </source>
</evidence>
<dbReference type="PANTHER" id="PTHR43501:SF1">
    <property type="entry name" value="CYTOSOL NON-SPECIFIC DIPEPTIDASE"/>
    <property type="match status" value="1"/>
</dbReference>
<comment type="caution">
    <text evidence="2">The sequence shown here is derived from an EMBL/GenBank/DDBJ whole genome shotgun (WGS) entry which is preliminary data.</text>
</comment>
<dbReference type="InterPro" id="IPR001160">
    <property type="entry name" value="Peptidase_M20C"/>
</dbReference>
<sequence>MTSIHPLMPSNLWKHFEMICSIPHGSFNTKEIIETIRQIGVKLNMETLVDDAGNVMIRKPAYPGRENVPSVCLQSHVDMVCEHDPKYPRNMSKVPIKPIVVEDGEFGPKLMAEHTTLGADDGIGVATALVILESTDIKHGPLEFLFTNDEEVGMKGARALKAGFLKSEFLVNLDSEEDWRITVGCAGAFNVTHTGEAEKGQISEGSEALKLSLSQFKSGHSGCDIHLGRANANSVLGRLLDSIVRAKIAFQLSDVNGGDKRNVIPSSATAVVVVKKEEAEKVKEVLEKEMSTIKSEYLQIDPSILLTVSPVSLPSFVTTPSAAVTITQSALTAPHGVLRSSPIDPSLVETSVNFFHFAVREGPDGKITTEYEFFARSLRDSQLELQISSLSSRAALLGLSTSDPLNFYNGWAPDLTTSLFKATKAAFEQAQKKEPEIYTVHAGLECGIMMGQFPNLKCVSLGPHVTSPHTIEESLHLKSVKPFFETVIGLLEMM</sequence>
<dbReference type="PANTHER" id="PTHR43501">
    <property type="entry name" value="CYTOSOL NON-SPECIFIC DIPEPTIDASE"/>
    <property type="match status" value="1"/>
</dbReference>
<name>A0ABQ9YDD8_9EUKA</name>
<dbReference type="EMBL" id="JARBJD010000014">
    <property type="protein sequence ID" value="KAK2961703.1"/>
    <property type="molecule type" value="Genomic_DNA"/>
</dbReference>
<reference evidence="2 3" key="1">
    <citation type="journal article" date="2022" name="bioRxiv">
        <title>Genomics of Preaxostyla Flagellates Illuminates Evolutionary Transitions and the Path Towards Mitochondrial Loss.</title>
        <authorList>
            <person name="Novak L.V.F."/>
            <person name="Treitli S.C."/>
            <person name="Pyrih J."/>
            <person name="Halakuc P."/>
            <person name="Pipaliya S.V."/>
            <person name="Vacek V."/>
            <person name="Brzon O."/>
            <person name="Soukal P."/>
            <person name="Eme L."/>
            <person name="Dacks J.B."/>
            <person name="Karnkowska A."/>
            <person name="Elias M."/>
            <person name="Hampl V."/>
        </authorList>
    </citation>
    <scope>NUCLEOTIDE SEQUENCE [LARGE SCALE GENOMIC DNA]</scope>
    <source>
        <strain evidence="2">NAU3</strain>
        <tissue evidence="2">Gut</tissue>
    </source>
</reference>
<feature type="domain" description="Peptidase M20 dimerisation" evidence="1">
    <location>
        <begin position="216"/>
        <end position="298"/>
    </location>
</feature>
<dbReference type="PIRSF" id="PIRSF016599">
    <property type="entry name" value="Xaa-His_dipept"/>
    <property type="match status" value="1"/>
</dbReference>
<accession>A0ABQ9YDD8</accession>
<dbReference type="GO" id="GO:0016805">
    <property type="term" value="F:dipeptidase activity"/>
    <property type="evidence" value="ECO:0007669"/>
    <property type="project" value="UniProtKB-KW"/>
</dbReference>
<dbReference type="InterPro" id="IPR011650">
    <property type="entry name" value="Peptidase_M20_dimer"/>
</dbReference>
<dbReference type="Pfam" id="PF07687">
    <property type="entry name" value="M20_dimer"/>
    <property type="match status" value="1"/>
</dbReference>
<dbReference type="Gene3D" id="3.40.630.10">
    <property type="entry name" value="Zn peptidases"/>
    <property type="match status" value="2"/>
</dbReference>
<keyword evidence="2" id="KW-0224">Dipeptidase</keyword>
<dbReference type="SUPFAM" id="SSF53187">
    <property type="entry name" value="Zn-dependent exopeptidases"/>
    <property type="match status" value="1"/>
</dbReference>
<protein>
    <submittedName>
        <fullName evidence="2">Aminoacyl-histidine dipeptidase</fullName>
        <ecNumber evidence="2">3.4.13.-</ecNumber>
    </submittedName>
</protein>
<dbReference type="PRINTS" id="PR00934">
    <property type="entry name" value="XHISDIPTASE"/>
</dbReference>
<dbReference type="InterPro" id="IPR002933">
    <property type="entry name" value="Peptidase_M20"/>
</dbReference>
<gene>
    <name evidence="2" type="ORF">BLNAU_3140</name>
</gene>
<dbReference type="Proteomes" id="UP001281761">
    <property type="component" value="Unassembled WGS sequence"/>
</dbReference>
<dbReference type="Pfam" id="PF01546">
    <property type="entry name" value="Peptidase_M20"/>
    <property type="match status" value="1"/>
</dbReference>
<evidence type="ECO:0000313" key="3">
    <source>
        <dbReference type="Proteomes" id="UP001281761"/>
    </source>
</evidence>
<keyword evidence="3" id="KW-1185">Reference proteome</keyword>
<keyword evidence="2" id="KW-0645">Protease</keyword>
<evidence type="ECO:0000259" key="1">
    <source>
        <dbReference type="Pfam" id="PF07687"/>
    </source>
</evidence>